<comment type="subcellular location">
    <subcellularLocation>
        <location evidence="2 5">Bacterial flagellum basal body</location>
    </subcellularLocation>
</comment>
<dbReference type="EMBL" id="FMUX01000024">
    <property type="protein sequence ID" value="SCY82678.1"/>
    <property type="molecule type" value="Genomic_DNA"/>
</dbReference>
<evidence type="ECO:0000256" key="3">
    <source>
        <dbReference type="ARBA" id="ARBA00022729"/>
    </source>
</evidence>
<evidence type="ECO:0000256" key="2">
    <source>
        <dbReference type="ARBA" id="ARBA00004117"/>
    </source>
</evidence>
<dbReference type="RefSeq" id="WP_092214753.1">
    <property type="nucleotide sequence ID" value="NZ_FMUX01000024.1"/>
</dbReference>
<dbReference type="OrthoDB" id="9786431at2"/>
<protein>
    <recommendedName>
        <fullName evidence="5">Flagellar P-ring protein</fullName>
    </recommendedName>
    <alternativeName>
        <fullName evidence="5">Basal body P-ring protein</fullName>
    </alternativeName>
</protein>
<dbReference type="AlphaFoldDB" id="A0A1G5J4R7"/>
<dbReference type="HAMAP" id="MF_00416">
    <property type="entry name" value="FlgI"/>
    <property type="match status" value="1"/>
</dbReference>
<dbReference type="PRINTS" id="PR01010">
    <property type="entry name" value="FLGPRINGFLGI"/>
</dbReference>
<evidence type="ECO:0000256" key="5">
    <source>
        <dbReference type="HAMAP-Rule" id="MF_00416"/>
    </source>
</evidence>
<dbReference type="GO" id="GO:0005198">
    <property type="term" value="F:structural molecule activity"/>
    <property type="evidence" value="ECO:0007669"/>
    <property type="project" value="InterPro"/>
</dbReference>
<accession>A0A1G5J4R7</accession>
<feature type="chain" id="PRO_5011802241" description="Flagellar P-ring protein" evidence="5">
    <location>
        <begin position="27"/>
        <end position="365"/>
    </location>
</feature>
<keyword evidence="6" id="KW-0966">Cell projection</keyword>
<comment type="subunit">
    <text evidence="5">The basal body constitutes a major portion of the flagellar organelle and consists of four rings (L,P,S, and M) mounted on a central rod.</text>
</comment>
<dbReference type="GO" id="GO:0009428">
    <property type="term" value="C:bacterial-type flagellum basal body, distal rod, P ring"/>
    <property type="evidence" value="ECO:0007669"/>
    <property type="project" value="InterPro"/>
</dbReference>
<dbReference type="InterPro" id="IPR001782">
    <property type="entry name" value="Flag_FlgI"/>
</dbReference>
<dbReference type="Proteomes" id="UP000198870">
    <property type="component" value="Unassembled WGS sequence"/>
</dbReference>
<proteinExistence type="inferred from homology"/>
<dbReference type="PANTHER" id="PTHR30381:SF0">
    <property type="entry name" value="FLAGELLAR P-RING PROTEIN"/>
    <property type="match status" value="1"/>
</dbReference>
<dbReference type="PANTHER" id="PTHR30381">
    <property type="entry name" value="FLAGELLAR P-RING PERIPLASMIC PROTEIN FLGI"/>
    <property type="match status" value="1"/>
</dbReference>
<keyword evidence="4 5" id="KW-0975">Bacterial flagellum</keyword>
<gene>
    <name evidence="5" type="primary">flgI</name>
    <name evidence="6" type="ORF">SAMN05216233_12453</name>
</gene>
<evidence type="ECO:0000313" key="6">
    <source>
        <dbReference type="EMBL" id="SCY82678.1"/>
    </source>
</evidence>
<dbReference type="NCBIfam" id="NF003676">
    <property type="entry name" value="PRK05303.1"/>
    <property type="match status" value="1"/>
</dbReference>
<evidence type="ECO:0000256" key="4">
    <source>
        <dbReference type="ARBA" id="ARBA00023143"/>
    </source>
</evidence>
<dbReference type="GO" id="GO:0071973">
    <property type="term" value="P:bacterial-type flagellum-dependent cell motility"/>
    <property type="evidence" value="ECO:0007669"/>
    <property type="project" value="InterPro"/>
</dbReference>
<evidence type="ECO:0000313" key="7">
    <source>
        <dbReference type="Proteomes" id="UP000198870"/>
    </source>
</evidence>
<keyword evidence="6" id="KW-0282">Flagellum</keyword>
<name>A0A1G5J4R7_9BACT</name>
<dbReference type="GO" id="GO:0030288">
    <property type="term" value="C:outer membrane-bounded periplasmic space"/>
    <property type="evidence" value="ECO:0007669"/>
    <property type="project" value="InterPro"/>
</dbReference>
<reference evidence="6 7" key="1">
    <citation type="submission" date="2016-10" db="EMBL/GenBank/DDBJ databases">
        <authorList>
            <person name="de Groot N.N."/>
        </authorList>
    </citation>
    <scope>NUCLEOTIDE SEQUENCE [LARGE SCALE GENOMIC DNA]</scope>
    <source>
        <strain evidence="6 7">AA1</strain>
    </source>
</reference>
<feature type="signal peptide" evidence="5">
    <location>
        <begin position="1"/>
        <end position="26"/>
    </location>
</feature>
<comment type="function">
    <text evidence="1 5">Assembles around the rod to form the L-ring and probably protects the motor/basal body from shearing forces during rotation.</text>
</comment>
<dbReference type="STRING" id="419481.SAMN05216233_12453"/>
<evidence type="ECO:0000256" key="1">
    <source>
        <dbReference type="ARBA" id="ARBA00002591"/>
    </source>
</evidence>
<dbReference type="Pfam" id="PF02119">
    <property type="entry name" value="FlgI"/>
    <property type="match status" value="1"/>
</dbReference>
<comment type="similarity">
    <text evidence="5">Belongs to the FlgI family.</text>
</comment>
<sequence precursor="true">MKKYLLTYPAVFTALLLLALPLPARAERLKDIAAIQGAAPLHLTGYGIVVGLAGTGDKKGADFTQESLANMMTRMGVKVDKDALKLSNAAAVMVTASLPPFARKGTRLDITVSSIGNAKSLGGGTLLTTALRSVDGETRALAQGAIAIGGAGTAKAKKNHLLVGRIANGASVERERDTGFSRKHRLILNLNNPDFTTSSRVALKINDTFGKNTARTLDSGAVQLTMPSYMQGRVTEFIAKIENLTVTPDTPARIVVNEKTGTVIIGENVRIGTVALAHGNLTLTVTETKNVSQPNALAPGDTVVTKEKSTDMTEDEAQVMLMPKGTTIQELVNALNAIGVSPRDMISIFQSIKAAGALQAELVVI</sequence>
<keyword evidence="3 5" id="KW-0732">Signal</keyword>
<keyword evidence="6" id="KW-0969">Cilium</keyword>
<organism evidence="6 7">
    <name type="scientific">Desulfoluna spongiiphila</name>
    <dbReference type="NCBI Taxonomy" id="419481"/>
    <lineage>
        <taxon>Bacteria</taxon>
        <taxon>Pseudomonadati</taxon>
        <taxon>Thermodesulfobacteriota</taxon>
        <taxon>Desulfobacteria</taxon>
        <taxon>Desulfobacterales</taxon>
        <taxon>Desulfolunaceae</taxon>
        <taxon>Desulfoluna</taxon>
    </lineage>
</organism>
<keyword evidence="7" id="KW-1185">Reference proteome</keyword>